<dbReference type="EMBL" id="JBJQND010000005">
    <property type="protein sequence ID" value="KAL3876311.1"/>
    <property type="molecule type" value="Genomic_DNA"/>
</dbReference>
<dbReference type="Proteomes" id="UP001634394">
    <property type="component" value="Unassembled WGS sequence"/>
</dbReference>
<comment type="caution">
    <text evidence="6">The sequence shown here is derived from an EMBL/GenBank/DDBJ whole genome shotgun (WGS) entry which is preliminary data.</text>
</comment>
<feature type="domain" description="Peptidase M16 C-terminal" evidence="5">
    <location>
        <begin position="202"/>
        <end position="379"/>
    </location>
</feature>
<keyword evidence="2" id="KW-0809">Transit peptide</keyword>
<dbReference type="PANTHER" id="PTHR11851">
    <property type="entry name" value="METALLOPROTEASE"/>
    <property type="match status" value="1"/>
</dbReference>
<dbReference type="FunFam" id="3.30.830.10:FF:000039">
    <property type="entry name" value="Ubiquinol-cytochrome c reductase core subunit 2"/>
    <property type="match status" value="1"/>
</dbReference>
<evidence type="ECO:0000259" key="4">
    <source>
        <dbReference type="Pfam" id="PF00675"/>
    </source>
</evidence>
<evidence type="ECO:0000256" key="3">
    <source>
        <dbReference type="ARBA" id="ARBA00023128"/>
    </source>
</evidence>
<organism evidence="6 7">
    <name type="scientific">Sinanodonta woodiana</name>
    <name type="common">Chinese pond mussel</name>
    <name type="synonym">Anodonta woodiana</name>
    <dbReference type="NCBI Taxonomy" id="1069815"/>
    <lineage>
        <taxon>Eukaryota</taxon>
        <taxon>Metazoa</taxon>
        <taxon>Spiralia</taxon>
        <taxon>Lophotrochozoa</taxon>
        <taxon>Mollusca</taxon>
        <taxon>Bivalvia</taxon>
        <taxon>Autobranchia</taxon>
        <taxon>Heteroconchia</taxon>
        <taxon>Palaeoheterodonta</taxon>
        <taxon>Unionida</taxon>
        <taxon>Unionoidea</taxon>
        <taxon>Unionidae</taxon>
        <taxon>Unioninae</taxon>
        <taxon>Sinanodonta</taxon>
    </lineage>
</organism>
<name>A0ABD3WSK1_SINWO</name>
<dbReference type="Pfam" id="PF05193">
    <property type="entry name" value="Peptidase_M16_C"/>
    <property type="match status" value="1"/>
</dbReference>
<proteinExistence type="predicted"/>
<dbReference type="Pfam" id="PF00675">
    <property type="entry name" value="Peptidase_M16"/>
    <property type="match status" value="1"/>
</dbReference>
<dbReference type="AlphaFoldDB" id="A0ABD3WSK1"/>
<evidence type="ECO:0000313" key="6">
    <source>
        <dbReference type="EMBL" id="KAL3876311.1"/>
    </source>
</evidence>
<evidence type="ECO:0000256" key="2">
    <source>
        <dbReference type="ARBA" id="ARBA00022946"/>
    </source>
</evidence>
<dbReference type="PANTHER" id="PTHR11851:SF226">
    <property type="entry name" value="CYTOCHROME B-C1 COMPLEX SUBUNIT 2, MITOCHONDRIAL"/>
    <property type="match status" value="1"/>
</dbReference>
<keyword evidence="7" id="KW-1185">Reference proteome</keyword>
<feature type="domain" description="Peptidase M16 N-terminal" evidence="4">
    <location>
        <begin position="50"/>
        <end position="194"/>
    </location>
</feature>
<keyword evidence="3" id="KW-0496">Mitochondrion</keyword>
<sequence>MASRMSKWLLRPFKGHSYATQSVTQIKTDVKPLIPSQGAKVTQLPNGILVASLENYSPISRIAAVALAGSRCETPQNIGITHCVRALAGLSTKGVSGFGLTRSVMQMGGNFSCSTSREFMQYTIQCQRDHVQEALDPLIDIMTKPAFKAWEVQDIQPQMKLDLAILEAQPVNHLMELLHTAAFRDTLGRSLYAPSFKIGKYNPEQLLSFVHNQYTAGRIAIVGLGVDHDVLTHKLMRLKPFEASDVETKKAVFHGGELRVPSPLDLAYVAVATEGPSLNSKEYLAAGVLQMILGSGPFVKYSSNVVCSKLAQAISKTTNQPFSISGLNASYSDSGLFGFVAITQPEDMDKVLRGAFKEMAGLSKTGVSDQEFQRGKNQLKSSILMSLEDGDNLLTDLVAQSLLYKKFVSPEELSRNIDEITKIDVNNVAKKIVSGKPAMAAVGDLSNTPYLDQLWK</sequence>
<accession>A0ABD3WSK1</accession>
<dbReference type="InterPro" id="IPR007863">
    <property type="entry name" value="Peptidase_M16_C"/>
</dbReference>
<evidence type="ECO:0000313" key="7">
    <source>
        <dbReference type="Proteomes" id="UP001634394"/>
    </source>
</evidence>
<dbReference type="InterPro" id="IPR011765">
    <property type="entry name" value="Pept_M16_N"/>
</dbReference>
<comment type="subcellular location">
    <subcellularLocation>
        <location evidence="1">Mitochondrion</location>
    </subcellularLocation>
</comment>
<evidence type="ECO:0000259" key="5">
    <source>
        <dbReference type="Pfam" id="PF05193"/>
    </source>
</evidence>
<dbReference type="InterPro" id="IPR050361">
    <property type="entry name" value="MPP/UQCRC_Complex"/>
</dbReference>
<dbReference type="InterPro" id="IPR011249">
    <property type="entry name" value="Metalloenz_LuxS/M16"/>
</dbReference>
<protein>
    <submittedName>
        <fullName evidence="6">Uncharacterized protein</fullName>
    </submittedName>
</protein>
<dbReference type="GO" id="GO:0016020">
    <property type="term" value="C:membrane"/>
    <property type="evidence" value="ECO:0007669"/>
    <property type="project" value="UniProtKB-ARBA"/>
</dbReference>
<dbReference type="SUPFAM" id="SSF63411">
    <property type="entry name" value="LuxS/MPP-like metallohydrolase"/>
    <property type="match status" value="2"/>
</dbReference>
<gene>
    <name evidence="6" type="ORF">ACJMK2_034174</name>
</gene>
<dbReference type="GO" id="GO:0005739">
    <property type="term" value="C:mitochondrion"/>
    <property type="evidence" value="ECO:0007669"/>
    <property type="project" value="UniProtKB-SubCell"/>
</dbReference>
<reference evidence="6 7" key="1">
    <citation type="submission" date="2024-11" db="EMBL/GenBank/DDBJ databases">
        <title>Chromosome-level genome assembly of the freshwater bivalve Anodonta woodiana.</title>
        <authorList>
            <person name="Chen X."/>
        </authorList>
    </citation>
    <scope>NUCLEOTIDE SEQUENCE [LARGE SCALE GENOMIC DNA]</scope>
    <source>
        <strain evidence="6">MN2024</strain>
        <tissue evidence="6">Gills</tissue>
    </source>
</reference>
<dbReference type="FunFam" id="3.30.830.10:FF:000021">
    <property type="entry name" value="Cytochrome b-c1 complex subunit 2"/>
    <property type="match status" value="1"/>
</dbReference>
<dbReference type="Gene3D" id="3.30.830.10">
    <property type="entry name" value="Metalloenzyme, LuxS/M16 peptidase-like"/>
    <property type="match status" value="2"/>
</dbReference>
<evidence type="ECO:0000256" key="1">
    <source>
        <dbReference type="ARBA" id="ARBA00004173"/>
    </source>
</evidence>